<evidence type="ECO:0000256" key="1">
    <source>
        <dbReference type="ARBA" id="ARBA00022801"/>
    </source>
</evidence>
<name>A0AA41U6B3_9ACTN</name>
<feature type="region of interest" description="Disordered" evidence="2">
    <location>
        <begin position="38"/>
        <end position="62"/>
    </location>
</feature>
<evidence type="ECO:0000313" key="3">
    <source>
        <dbReference type="EMBL" id="MCF2530819.1"/>
    </source>
</evidence>
<gene>
    <name evidence="3" type="ORF">LZ495_26890</name>
</gene>
<comment type="caution">
    <text evidence="3">The sequence shown here is derived from an EMBL/GenBank/DDBJ whole genome shotgun (WGS) entry which is preliminary data.</text>
</comment>
<dbReference type="Gene3D" id="2.40.260.10">
    <property type="entry name" value="Sortase"/>
    <property type="match status" value="1"/>
</dbReference>
<dbReference type="InterPro" id="IPR005754">
    <property type="entry name" value="Sortase"/>
</dbReference>
<accession>A0AA41U6B3</accession>
<reference evidence="3" key="1">
    <citation type="submission" date="2022-01" db="EMBL/GenBank/DDBJ databases">
        <title>Genome-Based Taxonomic Classification of the Phylum Actinobacteria.</title>
        <authorList>
            <person name="Gao Y."/>
        </authorList>
    </citation>
    <scope>NUCLEOTIDE SEQUENCE</scope>
    <source>
        <strain evidence="3">KLBMP 8922</strain>
    </source>
</reference>
<dbReference type="EMBL" id="JAKFHA010000018">
    <property type="protein sequence ID" value="MCF2530819.1"/>
    <property type="molecule type" value="Genomic_DNA"/>
</dbReference>
<dbReference type="InterPro" id="IPR042001">
    <property type="entry name" value="Sortase_F"/>
</dbReference>
<dbReference type="CDD" id="cd05829">
    <property type="entry name" value="Sortase_F"/>
    <property type="match status" value="1"/>
</dbReference>
<dbReference type="Pfam" id="PF04203">
    <property type="entry name" value="Sortase"/>
    <property type="match status" value="1"/>
</dbReference>
<keyword evidence="4" id="KW-1185">Reference proteome</keyword>
<protein>
    <submittedName>
        <fullName evidence="3">Class F sortase</fullName>
    </submittedName>
</protein>
<dbReference type="SUPFAM" id="SSF63817">
    <property type="entry name" value="Sortase"/>
    <property type="match status" value="1"/>
</dbReference>
<evidence type="ECO:0000313" key="4">
    <source>
        <dbReference type="Proteomes" id="UP001165378"/>
    </source>
</evidence>
<dbReference type="Proteomes" id="UP001165378">
    <property type="component" value="Unassembled WGS sequence"/>
</dbReference>
<dbReference type="GO" id="GO:0016787">
    <property type="term" value="F:hydrolase activity"/>
    <property type="evidence" value="ECO:0007669"/>
    <property type="project" value="UniProtKB-KW"/>
</dbReference>
<dbReference type="NCBIfam" id="NF033748">
    <property type="entry name" value="class_F_sortase"/>
    <property type="match status" value="1"/>
</dbReference>
<dbReference type="InterPro" id="IPR023365">
    <property type="entry name" value="Sortase_dom-sf"/>
</dbReference>
<dbReference type="RefSeq" id="WP_235055475.1">
    <property type="nucleotide sequence ID" value="NZ_JAKFHA010000018.1"/>
</dbReference>
<dbReference type="AlphaFoldDB" id="A0AA41U6B3"/>
<evidence type="ECO:0000256" key="2">
    <source>
        <dbReference type="SAM" id="MobiDB-lite"/>
    </source>
</evidence>
<sequence>MKSPAAEPGTPGAKRSHLGLVLGALLAGGLLIGNGAIGTSGPPSPDDASAVAAPGPGGGGSPLNRAVPTVIRIPAIAVNARIVGVGVSPQGELDVPPAERNTAGWNTEAVTPGQTGTAVVVGHVDSKDGPAVFYELGRLGKGAKIEIARRDGRTAVFTTYAVRTYDRDDFPATRVYGNSDQPELRVITCGGRFDPGSGYSGNIVVYARLTATR</sequence>
<keyword evidence="1" id="KW-0378">Hydrolase</keyword>
<organism evidence="3 4">
    <name type="scientific">Yinghuangia soli</name>
    <dbReference type="NCBI Taxonomy" id="2908204"/>
    <lineage>
        <taxon>Bacteria</taxon>
        <taxon>Bacillati</taxon>
        <taxon>Actinomycetota</taxon>
        <taxon>Actinomycetes</taxon>
        <taxon>Kitasatosporales</taxon>
        <taxon>Streptomycetaceae</taxon>
        <taxon>Yinghuangia</taxon>
    </lineage>
</organism>
<proteinExistence type="predicted"/>